<gene>
    <name evidence="1" type="ORF">LCGC14_2844050</name>
</gene>
<proteinExistence type="predicted"/>
<evidence type="ECO:0000313" key="1">
    <source>
        <dbReference type="EMBL" id="KKK78385.1"/>
    </source>
</evidence>
<dbReference type="AlphaFoldDB" id="A0A0F8YX31"/>
<dbReference type="EMBL" id="LAZR01054512">
    <property type="protein sequence ID" value="KKK78385.1"/>
    <property type="molecule type" value="Genomic_DNA"/>
</dbReference>
<comment type="caution">
    <text evidence="1">The sequence shown here is derived from an EMBL/GenBank/DDBJ whole genome shotgun (WGS) entry which is preliminary data.</text>
</comment>
<accession>A0A0F8YX31</accession>
<reference evidence="1" key="1">
    <citation type="journal article" date="2015" name="Nature">
        <title>Complex archaea that bridge the gap between prokaryotes and eukaryotes.</title>
        <authorList>
            <person name="Spang A."/>
            <person name="Saw J.H."/>
            <person name="Jorgensen S.L."/>
            <person name="Zaremba-Niedzwiedzka K."/>
            <person name="Martijn J."/>
            <person name="Lind A.E."/>
            <person name="van Eijk R."/>
            <person name="Schleper C."/>
            <person name="Guy L."/>
            <person name="Ettema T.J."/>
        </authorList>
    </citation>
    <scope>NUCLEOTIDE SEQUENCE</scope>
</reference>
<sequence length="23" mass="2697">VFEKHVELPGDYFPSQFDLLDNS</sequence>
<name>A0A0F8YX31_9ZZZZ</name>
<feature type="non-terminal residue" evidence="1">
    <location>
        <position position="1"/>
    </location>
</feature>
<organism evidence="1">
    <name type="scientific">marine sediment metagenome</name>
    <dbReference type="NCBI Taxonomy" id="412755"/>
    <lineage>
        <taxon>unclassified sequences</taxon>
        <taxon>metagenomes</taxon>
        <taxon>ecological metagenomes</taxon>
    </lineage>
</organism>
<protein>
    <submittedName>
        <fullName evidence="1">Uncharacterized protein</fullName>
    </submittedName>
</protein>